<dbReference type="Proteomes" id="UP000594263">
    <property type="component" value="Unplaced"/>
</dbReference>
<accession>A0A7N0TMJ7</accession>
<name>A0A7N0TMJ7_KALFE</name>
<evidence type="ECO:0000313" key="2">
    <source>
        <dbReference type="Proteomes" id="UP000594263"/>
    </source>
</evidence>
<protein>
    <submittedName>
        <fullName evidence="1">Uncharacterized protein</fullName>
    </submittedName>
</protein>
<evidence type="ECO:0000313" key="1">
    <source>
        <dbReference type="EnsemblPlants" id="Kaladp0039s0640.1.v1.1.CDS.1"/>
    </source>
</evidence>
<dbReference type="AlphaFoldDB" id="A0A7N0TMJ7"/>
<dbReference type="EnsemblPlants" id="Kaladp0039s0640.1.v1.1">
    <property type="protein sequence ID" value="Kaladp0039s0640.1.v1.1.CDS.1"/>
    <property type="gene ID" value="Kaladp0039s0640.v1.1"/>
</dbReference>
<reference evidence="1" key="1">
    <citation type="submission" date="2021-01" db="UniProtKB">
        <authorList>
            <consortium name="EnsemblPlants"/>
        </authorList>
    </citation>
    <scope>IDENTIFICATION</scope>
</reference>
<organism evidence="1 2">
    <name type="scientific">Kalanchoe fedtschenkoi</name>
    <name type="common">Lavender scallops</name>
    <name type="synonym">South American air plant</name>
    <dbReference type="NCBI Taxonomy" id="63787"/>
    <lineage>
        <taxon>Eukaryota</taxon>
        <taxon>Viridiplantae</taxon>
        <taxon>Streptophyta</taxon>
        <taxon>Embryophyta</taxon>
        <taxon>Tracheophyta</taxon>
        <taxon>Spermatophyta</taxon>
        <taxon>Magnoliopsida</taxon>
        <taxon>eudicotyledons</taxon>
        <taxon>Gunneridae</taxon>
        <taxon>Pentapetalae</taxon>
        <taxon>Saxifragales</taxon>
        <taxon>Crassulaceae</taxon>
        <taxon>Kalanchoe</taxon>
    </lineage>
</organism>
<dbReference type="Gramene" id="Kaladp0039s0640.1.v1.1">
    <property type="protein sequence ID" value="Kaladp0039s0640.1.v1.1.CDS.1"/>
    <property type="gene ID" value="Kaladp0039s0640.v1.1"/>
</dbReference>
<proteinExistence type="predicted"/>
<sequence length="96" mass="10375">MSMPTWLSSISPNSKSCTVSNSTAKMWLVEFPLSVALRSPRYWLGRAPVSSLELAMTKAIPWPPSLGYSGTMAKAKAVEKEKALPSADFLNLMGLG</sequence>
<keyword evidence="2" id="KW-1185">Reference proteome</keyword>